<comment type="caution">
    <text evidence="1">The sequence shown here is derived from an EMBL/GenBank/DDBJ whole genome shotgun (WGS) entry which is preliminary data.</text>
</comment>
<dbReference type="OrthoDB" id="129814at2"/>
<reference evidence="1 2" key="1">
    <citation type="submission" date="2015-12" db="EMBL/GenBank/DDBJ databases">
        <title>Draft Genome Sequence of Desulfitobacterium hafniense Strain DH, a Sulfate-reducing Bacterium Isolated from Paddy Soils.</title>
        <authorList>
            <person name="Bao P."/>
            <person name="Zhang X."/>
            <person name="Li G."/>
        </authorList>
    </citation>
    <scope>NUCLEOTIDE SEQUENCE [LARGE SCALE GENOMIC DNA]</scope>
    <source>
        <strain evidence="1 2">DH</strain>
    </source>
</reference>
<gene>
    <name evidence="1" type="ORF">AT727_24850</name>
</gene>
<dbReference type="Proteomes" id="UP000054623">
    <property type="component" value="Unassembled WGS sequence"/>
</dbReference>
<protein>
    <submittedName>
        <fullName evidence="1">Toxin HicA</fullName>
    </submittedName>
</protein>
<dbReference type="InterPro" id="IPR012933">
    <property type="entry name" value="HicA_mRNA_interferase"/>
</dbReference>
<organism evidence="1 2">
    <name type="scientific">Desulfitobacterium hafniense</name>
    <name type="common">Desulfitobacterium frappieri</name>
    <dbReference type="NCBI Taxonomy" id="49338"/>
    <lineage>
        <taxon>Bacteria</taxon>
        <taxon>Bacillati</taxon>
        <taxon>Bacillota</taxon>
        <taxon>Clostridia</taxon>
        <taxon>Eubacteriales</taxon>
        <taxon>Desulfitobacteriaceae</taxon>
        <taxon>Desulfitobacterium</taxon>
    </lineage>
</organism>
<dbReference type="GO" id="GO:0003729">
    <property type="term" value="F:mRNA binding"/>
    <property type="evidence" value="ECO:0007669"/>
    <property type="project" value="InterPro"/>
</dbReference>
<dbReference type="AlphaFoldDB" id="A0A0W1JEN0"/>
<proteinExistence type="predicted"/>
<sequence>MGQFEKILLKILCGTKDKDIDFADLCKVLGHLDFKERISGSHHIFHKDGMDEIINIQPNGSKAKPYQVKQVRQIILKYKLGGGIDA</sequence>
<dbReference type="SUPFAM" id="SSF54786">
    <property type="entry name" value="YcfA/nrd intein domain"/>
    <property type="match status" value="1"/>
</dbReference>
<dbReference type="EMBL" id="LOCK01000055">
    <property type="protein sequence ID" value="KTE89974.1"/>
    <property type="molecule type" value="Genomic_DNA"/>
</dbReference>
<accession>A0A0W1JEN0</accession>
<dbReference type="Pfam" id="PF07927">
    <property type="entry name" value="HicA_toxin"/>
    <property type="match status" value="1"/>
</dbReference>
<dbReference type="RefSeq" id="WP_005813812.1">
    <property type="nucleotide sequence ID" value="NZ_CABKQQ010000050.1"/>
</dbReference>
<evidence type="ECO:0000313" key="1">
    <source>
        <dbReference type="EMBL" id="KTE89974.1"/>
    </source>
</evidence>
<name>A0A0W1JEN0_DESHA</name>
<evidence type="ECO:0000313" key="2">
    <source>
        <dbReference type="Proteomes" id="UP000054623"/>
    </source>
</evidence>